<dbReference type="RefSeq" id="WP_013908450.1">
    <property type="nucleotide sequence ID" value="NC_015681.1"/>
</dbReference>
<evidence type="ECO:0000313" key="8">
    <source>
        <dbReference type="Proteomes" id="UP000006793"/>
    </source>
</evidence>
<evidence type="ECO:0000256" key="4">
    <source>
        <dbReference type="ARBA" id="ARBA00022989"/>
    </source>
</evidence>
<dbReference type="AlphaFoldDB" id="F8AC76"/>
<accession>F8AC76</accession>
<evidence type="ECO:0000313" key="7">
    <source>
        <dbReference type="EMBL" id="AEH45711.1"/>
    </source>
</evidence>
<feature type="transmembrane region" description="Helical" evidence="6">
    <location>
        <begin position="220"/>
        <end position="239"/>
    </location>
</feature>
<keyword evidence="8" id="KW-1185">Reference proteome</keyword>
<comment type="subcellular location">
    <subcellularLocation>
        <location evidence="1">Cell membrane</location>
        <topology evidence="1">Multi-pass membrane protein</topology>
    </subcellularLocation>
</comment>
<name>F8AC76_THEID</name>
<keyword evidence="5 6" id="KW-0472">Membrane</keyword>
<dbReference type="Pfam" id="PF02653">
    <property type="entry name" value="BPD_transp_2"/>
    <property type="match status" value="1"/>
</dbReference>
<feature type="transmembrane region" description="Helical" evidence="6">
    <location>
        <begin position="301"/>
        <end position="319"/>
    </location>
</feature>
<dbReference type="InParanoid" id="F8AC76"/>
<dbReference type="OrthoDB" id="9789927at2"/>
<evidence type="ECO:0000256" key="2">
    <source>
        <dbReference type="ARBA" id="ARBA00022475"/>
    </source>
</evidence>
<gene>
    <name evidence="7" type="ordered locus">Thein_1856</name>
</gene>
<dbReference type="PANTHER" id="PTHR30482:SF1">
    <property type="entry name" value="BRANCHED-CHAIN AMINO ACID TRANSPORT PERMEASE PROTEIN LIVM-RELATED"/>
    <property type="match status" value="1"/>
</dbReference>
<dbReference type="Proteomes" id="UP000006793">
    <property type="component" value="Chromosome"/>
</dbReference>
<dbReference type="PANTHER" id="PTHR30482">
    <property type="entry name" value="HIGH-AFFINITY BRANCHED-CHAIN AMINO ACID TRANSPORT SYSTEM PERMEASE"/>
    <property type="match status" value="1"/>
</dbReference>
<feature type="transmembrane region" description="Helical" evidence="6">
    <location>
        <begin position="86"/>
        <end position="112"/>
    </location>
</feature>
<feature type="transmembrane region" description="Helical" evidence="6">
    <location>
        <begin position="165"/>
        <end position="183"/>
    </location>
</feature>
<dbReference type="EMBL" id="CP002683">
    <property type="protein sequence ID" value="AEH45711.1"/>
    <property type="molecule type" value="Genomic_DNA"/>
</dbReference>
<dbReference type="KEGG" id="tid:Thein_1856"/>
<dbReference type="eggNOG" id="COG4177">
    <property type="taxonomic scope" value="Bacteria"/>
</dbReference>
<dbReference type="HOGENOM" id="CLU_031365_1_0_0"/>
<evidence type="ECO:0000256" key="1">
    <source>
        <dbReference type="ARBA" id="ARBA00004651"/>
    </source>
</evidence>
<organism evidence="7 8">
    <name type="scientific">Thermodesulfatator indicus (strain DSM 15286 / JCM 11887 / CIR29812)</name>
    <dbReference type="NCBI Taxonomy" id="667014"/>
    <lineage>
        <taxon>Bacteria</taxon>
        <taxon>Pseudomonadati</taxon>
        <taxon>Thermodesulfobacteriota</taxon>
        <taxon>Thermodesulfobacteria</taxon>
        <taxon>Thermodesulfobacteriales</taxon>
        <taxon>Thermodesulfatatoraceae</taxon>
        <taxon>Thermodesulfatator</taxon>
    </lineage>
</organism>
<sequence>MSIDIIPLLLFWIGIYYIVTVSLNMEFGYAGIPNFGKAFSVIIGAIAVGGILNRLLIYYYGIKGDFITASTYATANINDLIAKEPLVGLFILLLAILIAVIIGLIAGALFILPSAKLKEDYLGITLLAISESLFLLCTYNLKIIGGYYGTSAPDILAFMPGNYRTWIFAGIVLFIAFLCYLFFEKLLNTPFGRSLRAMRENEDVLKAYGRNIMFLRMKTVAIGSAVGAIAGVLYTLYTVNIVANAFTRAEWAFFPFLMLLLGGKGNNRGVFLGVVLYVLIKVFLDVYKYNLKFILHIPFEPVWLAYMIFGTLMILILYFKPRGIIPERPIFTIPIKKKFKKIYEN</sequence>
<evidence type="ECO:0000256" key="5">
    <source>
        <dbReference type="ARBA" id="ARBA00023136"/>
    </source>
</evidence>
<dbReference type="GO" id="GO:0005886">
    <property type="term" value="C:plasma membrane"/>
    <property type="evidence" value="ECO:0007669"/>
    <property type="project" value="UniProtKB-SubCell"/>
</dbReference>
<reference evidence="8" key="1">
    <citation type="submission" date="2011-04" db="EMBL/GenBank/DDBJ databases">
        <title>The complete genome of Thermodesulfatator indicus DSM 15286.</title>
        <authorList>
            <person name="Lucas S."/>
            <person name="Copeland A."/>
            <person name="Lapidus A."/>
            <person name="Bruce D."/>
            <person name="Goodwin L."/>
            <person name="Pitluck S."/>
            <person name="Peters L."/>
            <person name="Kyrpides N."/>
            <person name="Mavromatis K."/>
            <person name="Pagani I."/>
            <person name="Ivanova N."/>
            <person name="Saunders L."/>
            <person name="Detter J.C."/>
            <person name="Tapia R."/>
            <person name="Han C."/>
            <person name="Land M."/>
            <person name="Hauser L."/>
            <person name="Markowitz V."/>
            <person name="Cheng J.-F."/>
            <person name="Hugenholtz P."/>
            <person name="Woyke T."/>
            <person name="Wu D."/>
            <person name="Spring S."/>
            <person name="Schroeder M."/>
            <person name="Brambilla E."/>
            <person name="Klenk H.-P."/>
            <person name="Eisen J.A."/>
        </authorList>
    </citation>
    <scope>NUCLEOTIDE SEQUENCE [LARGE SCALE GENOMIC DNA]</scope>
    <source>
        <strain evidence="8">DSM 15286 / JCM 11887 / CIR29812</strain>
    </source>
</reference>
<feature type="transmembrane region" description="Helical" evidence="6">
    <location>
        <begin position="39"/>
        <end position="60"/>
    </location>
</feature>
<dbReference type="GO" id="GO:0015658">
    <property type="term" value="F:branched-chain amino acid transmembrane transporter activity"/>
    <property type="evidence" value="ECO:0007669"/>
    <property type="project" value="InterPro"/>
</dbReference>
<keyword evidence="3 6" id="KW-0812">Transmembrane</keyword>
<dbReference type="InterPro" id="IPR001851">
    <property type="entry name" value="ABC_transp_permease"/>
</dbReference>
<feature type="transmembrane region" description="Helical" evidence="6">
    <location>
        <begin position="124"/>
        <end position="145"/>
    </location>
</feature>
<dbReference type="STRING" id="667014.Thein_1856"/>
<dbReference type="CDD" id="cd06581">
    <property type="entry name" value="TM_PBP1_LivM_like"/>
    <property type="match status" value="1"/>
</dbReference>
<keyword evidence="4 6" id="KW-1133">Transmembrane helix</keyword>
<evidence type="ECO:0000256" key="6">
    <source>
        <dbReference type="SAM" id="Phobius"/>
    </source>
</evidence>
<keyword evidence="2" id="KW-1003">Cell membrane</keyword>
<evidence type="ECO:0000256" key="3">
    <source>
        <dbReference type="ARBA" id="ARBA00022692"/>
    </source>
</evidence>
<proteinExistence type="predicted"/>
<feature type="transmembrane region" description="Helical" evidence="6">
    <location>
        <begin position="6"/>
        <end position="27"/>
    </location>
</feature>
<protein>
    <submittedName>
        <fullName evidence="7">Inner-membrane translocator</fullName>
    </submittedName>
</protein>
<dbReference type="PaxDb" id="667014-Thein_1856"/>
<feature type="transmembrane region" description="Helical" evidence="6">
    <location>
        <begin position="245"/>
        <end position="263"/>
    </location>
</feature>
<reference evidence="7 8" key="2">
    <citation type="journal article" date="2012" name="Stand. Genomic Sci.">
        <title>Complete genome sequence of the thermophilic sulfate-reducing ocean bacterium Thermodesulfatator indicus type strain (CIR29812(T)).</title>
        <authorList>
            <person name="Anderson I."/>
            <person name="Saunders E."/>
            <person name="Lapidus A."/>
            <person name="Nolan M."/>
            <person name="Lucas S."/>
            <person name="Tice H."/>
            <person name="Del Rio T.G."/>
            <person name="Cheng J.F."/>
            <person name="Han C."/>
            <person name="Tapia R."/>
            <person name="Goodwin L.A."/>
            <person name="Pitluck S."/>
            <person name="Liolios K."/>
            <person name="Mavromatis K."/>
            <person name="Pagani I."/>
            <person name="Ivanova N."/>
            <person name="Mikhailova N."/>
            <person name="Pati A."/>
            <person name="Chen A."/>
            <person name="Palaniappan K."/>
            <person name="Land M."/>
            <person name="Hauser L."/>
            <person name="Jeffries C.D."/>
            <person name="Chang Y.J."/>
            <person name="Brambilla E.M."/>
            <person name="Rohde M."/>
            <person name="Spring S."/>
            <person name="Goker M."/>
            <person name="Detter J.C."/>
            <person name="Woyke T."/>
            <person name="Bristow J."/>
            <person name="Eisen J.A."/>
            <person name="Markowitz V."/>
            <person name="Hugenholtz P."/>
            <person name="Kyrpides N.C."/>
            <person name="Klenk H.P."/>
        </authorList>
    </citation>
    <scope>NUCLEOTIDE SEQUENCE [LARGE SCALE GENOMIC DNA]</scope>
    <source>
        <strain evidence="8">DSM 15286 / JCM 11887 / CIR29812</strain>
    </source>
</reference>
<dbReference type="InterPro" id="IPR043428">
    <property type="entry name" value="LivM-like"/>
</dbReference>
<dbReference type="PATRIC" id="fig|667014.3.peg.1909"/>
<feature type="transmembrane region" description="Helical" evidence="6">
    <location>
        <begin position="270"/>
        <end position="289"/>
    </location>
</feature>